<comment type="caution">
    <text evidence="1">The sequence shown here is derived from an EMBL/GenBank/DDBJ whole genome shotgun (WGS) entry which is preliminary data.</text>
</comment>
<name>A0A9P6Y3C4_RHIOR</name>
<accession>A0A9P6Y3C4</accession>
<sequence>MLMNDLASIPIFQRYQSNATISSVIDYIYVGTTIHHNLKDTQLIRLHQSWPDHSILQVSFIAGQAPTDPGLWWANPLYASHSALKDHITHKINQLMQSLSRGTRITPADRWDKIKSMTKKVIRSYGYSYVDWRKAAVRQLERKRIRILRGKPPLAIKEQLIEPIDRMLGKLQKGLAILDGLKAGIRWREQGEKSAGFFKRLHQQRTVQQHMTAVKDMDQHLSINNVEAVPPADHTSDPTAMREIVREYCQGLYTIDYVQDIEIDNYLNSIHFSKRVDQCENDALVSNITMDELLEQVQCSPKQSSPSNDGLGYQYLHILFAIPSLKKLILEVYNNALTKEETRHLGKIFVYGYHQKKEIYLI</sequence>
<dbReference type="Proteomes" id="UP000717996">
    <property type="component" value="Unassembled WGS sequence"/>
</dbReference>
<dbReference type="OrthoDB" id="2290280at2759"/>
<dbReference type="AlphaFoldDB" id="A0A9P6Y3C4"/>
<gene>
    <name evidence="1" type="ORF">G6F51_009768</name>
</gene>
<evidence type="ECO:0000313" key="2">
    <source>
        <dbReference type="Proteomes" id="UP000717996"/>
    </source>
</evidence>
<dbReference type="EMBL" id="JAANIT010001860">
    <property type="protein sequence ID" value="KAG1538439.1"/>
    <property type="molecule type" value="Genomic_DNA"/>
</dbReference>
<protein>
    <submittedName>
        <fullName evidence="1">Uncharacterized protein</fullName>
    </submittedName>
</protein>
<proteinExistence type="predicted"/>
<organism evidence="1 2">
    <name type="scientific">Rhizopus oryzae</name>
    <name type="common">Mucormycosis agent</name>
    <name type="synonym">Rhizopus arrhizus var. delemar</name>
    <dbReference type="NCBI Taxonomy" id="64495"/>
    <lineage>
        <taxon>Eukaryota</taxon>
        <taxon>Fungi</taxon>
        <taxon>Fungi incertae sedis</taxon>
        <taxon>Mucoromycota</taxon>
        <taxon>Mucoromycotina</taxon>
        <taxon>Mucoromycetes</taxon>
        <taxon>Mucorales</taxon>
        <taxon>Mucorineae</taxon>
        <taxon>Rhizopodaceae</taxon>
        <taxon>Rhizopus</taxon>
    </lineage>
</organism>
<evidence type="ECO:0000313" key="1">
    <source>
        <dbReference type="EMBL" id="KAG1538439.1"/>
    </source>
</evidence>
<reference evidence="1" key="1">
    <citation type="journal article" date="2020" name="Microb. Genom.">
        <title>Genetic diversity of clinical and environmental Mucorales isolates obtained from an investigation of mucormycosis cases among solid organ transplant recipients.</title>
        <authorList>
            <person name="Nguyen M.H."/>
            <person name="Kaul D."/>
            <person name="Muto C."/>
            <person name="Cheng S.J."/>
            <person name="Richter R.A."/>
            <person name="Bruno V.M."/>
            <person name="Liu G."/>
            <person name="Beyhan S."/>
            <person name="Sundermann A.J."/>
            <person name="Mounaud S."/>
            <person name="Pasculle A.W."/>
            <person name="Nierman W.C."/>
            <person name="Driscoll E."/>
            <person name="Cumbie R."/>
            <person name="Clancy C.J."/>
            <person name="Dupont C.L."/>
        </authorList>
    </citation>
    <scope>NUCLEOTIDE SEQUENCE</scope>
    <source>
        <strain evidence="1">GL16</strain>
    </source>
</reference>